<keyword evidence="3" id="KW-1185">Reference proteome</keyword>
<dbReference type="RefSeq" id="WP_113614610.1">
    <property type="nucleotide sequence ID" value="NZ_QFFJ01000001.1"/>
</dbReference>
<dbReference type="Pfam" id="PF05368">
    <property type="entry name" value="NmrA"/>
    <property type="match status" value="1"/>
</dbReference>
<dbReference type="PANTHER" id="PTHR43162">
    <property type="match status" value="1"/>
</dbReference>
<feature type="domain" description="NmrA-like" evidence="1">
    <location>
        <begin position="2"/>
        <end position="255"/>
    </location>
</feature>
<dbReference type="EMBL" id="QFFJ01000001">
    <property type="protein sequence ID" value="RBL92009.1"/>
    <property type="molecule type" value="Genomic_DNA"/>
</dbReference>
<dbReference type="InterPro" id="IPR008030">
    <property type="entry name" value="NmrA-like"/>
</dbReference>
<dbReference type="Gene3D" id="3.90.25.10">
    <property type="entry name" value="UDP-galactose 4-epimerase, domain 1"/>
    <property type="match status" value="1"/>
</dbReference>
<organism evidence="2 3">
    <name type="scientific">Chitinophaga flava</name>
    <dbReference type="NCBI Taxonomy" id="2259036"/>
    <lineage>
        <taxon>Bacteria</taxon>
        <taxon>Pseudomonadati</taxon>
        <taxon>Bacteroidota</taxon>
        <taxon>Chitinophagia</taxon>
        <taxon>Chitinophagales</taxon>
        <taxon>Chitinophagaceae</taxon>
        <taxon>Chitinophaga</taxon>
    </lineage>
</organism>
<dbReference type="Gene3D" id="3.40.50.720">
    <property type="entry name" value="NAD(P)-binding Rossmann-like Domain"/>
    <property type="match status" value="1"/>
</dbReference>
<reference evidence="2 3" key="1">
    <citation type="submission" date="2018-05" db="EMBL/GenBank/DDBJ databases">
        <title>Chitinophaga sp. K3CV102501T nov., isolated from isolated from a monsoon evergreen broad-leaved forest soil.</title>
        <authorList>
            <person name="Lv Y."/>
        </authorList>
    </citation>
    <scope>NUCLEOTIDE SEQUENCE [LARGE SCALE GENOMIC DNA]</scope>
    <source>
        <strain evidence="2 3">GDMCC 1.1325</strain>
    </source>
</reference>
<gene>
    <name evidence="2" type="ORF">DF182_05270</name>
</gene>
<protein>
    <submittedName>
        <fullName evidence="2">NAD-dependent dehydratase</fullName>
    </submittedName>
</protein>
<dbReference type="InterPro" id="IPR036291">
    <property type="entry name" value="NAD(P)-bd_dom_sf"/>
</dbReference>
<evidence type="ECO:0000313" key="2">
    <source>
        <dbReference type="EMBL" id="RBL92009.1"/>
    </source>
</evidence>
<proteinExistence type="predicted"/>
<dbReference type="OrthoDB" id="2149806at2"/>
<evidence type="ECO:0000259" key="1">
    <source>
        <dbReference type="Pfam" id="PF05368"/>
    </source>
</evidence>
<dbReference type="AlphaFoldDB" id="A0A365Y083"/>
<sequence>MKVTVTGSLGNISRILIDKLVSNGHEVKVITSNAERVEEIEQLNAIPLVGSVEDYEFVKSAFEGSDAVYLMIPPNFRTADLKTYIKTVGEQYANALKATGVKYAVNLSSVGAHLKNGLGPTGSNFYVEEKLNELQDVNVLHLRPGMFLTNFYGAIPMIRHQHMLGNNFSGSVNLPLTHPKDIAAAAFSALNDLSFSGKQIQYIISDEKNGFEIAEILSNAVGKSGVNWIEFSDEQLLNALVQSGFSEQMAKVYMVEIGEALRDGSFMEDYNKNKSLSAGGTTLLDFSKEFAVAYQYSN</sequence>
<comment type="caution">
    <text evidence="2">The sequence shown here is derived from an EMBL/GenBank/DDBJ whole genome shotgun (WGS) entry which is preliminary data.</text>
</comment>
<dbReference type="PANTHER" id="PTHR43162:SF1">
    <property type="entry name" value="PRESTALK A DIFFERENTIATION PROTEIN A"/>
    <property type="match status" value="1"/>
</dbReference>
<name>A0A365Y083_9BACT</name>
<evidence type="ECO:0000313" key="3">
    <source>
        <dbReference type="Proteomes" id="UP000253410"/>
    </source>
</evidence>
<dbReference type="Proteomes" id="UP000253410">
    <property type="component" value="Unassembled WGS sequence"/>
</dbReference>
<accession>A0A365Y083</accession>
<dbReference type="SUPFAM" id="SSF51735">
    <property type="entry name" value="NAD(P)-binding Rossmann-fold domains"/>
    <property type="match status" value="1"/>
</dbReference>
<dbReference type="InterPro" id="IPR051604">
    <property type="entry name" value="Ergot_Alk_Oxidoreductase"/>
</dbReference>